<reference evidence="2 3" key="1">
    <citation type="journal article" date="2014" name="Int. J. Syst. Evol. Microbiol.">
        <title>Complete genome sequence of Corynebacterium casei LMG S-19264T (=DSM 44701T), isolated from a smear-ripened cheese.</title>
        <authorList>
            <consortium name="US DOE Joint Genome Institute (JGI-PGF)"/>
            <person name="Walter F."/>
            <person name="Albersmeier A."/>
            <person name="Kalinowski J."/>
            <person name="Ruckert C."/>
        </authorList>
    </citation>
    <scope>NUCLEOTIDE SEQUENCE [LARGE SCALE GENOMIC DNA]</scope>
    <source>
        <strain evidence="2 3">CGMCC 1.12976</strain>
    </source>
</reference>
<proteinExistence type="predicted"/>
<evidence type="ECO:0000313" key="3">
    <source>
        <dbReference type="Proteomes" id="UP000598775"/>
    </source>
</evidence>
<sequence>MSVFTDVAAEGILLAGGGRAILLQIADPAVGAGVAAHSDFANRPLERFANTVTYAYSTVFATPAELAAVVRRVNAAHGPVHSTPHIHGPARSTPHIHGPAHSTPHIEAPEPTLGTTDATATGVAGDKSAPHAIEADSSARTDAAGDTVAYNAFEPGAQLWVAATLYQSAITVYEKVFGPLADADAEEVYQQYAVLGTALQVPAGSWPADREHFATYWSDSMARLEVSDDARRVASDLLHPRTAPLMLRLVLPVVRLVTAGLLSPELRRAFVLPWSPRHQRRFDRLFAATAVIYPRLPRVVRTLPKRHYLSALRRSLTEH</sequence>
<feature type="domain" description="ER-bound oxygenase mpaB/mpaB'/Rubber oxygenase catalytic" evidence="1">
    <location>
        <begin position="8"/>
        <end position="86"/>
    </location>
</feature>
<dbReference type="RefSeq" id="WP_188675233.1">
    <property type="nucleotide sequence ID" value="NZ_BMGP01000002.1"/>
</dbReference>
<dbReference type="AlphaFoldDB" id="A0A917B4I2"/>
<dbReference type="GO" id="GO:0016491">
    <property type="term" value="F:oxidoreductase activity"/>
    <property type="evidence" value="ECO:0007669"/>
    <property type="project" value="InterPro"/>
</dbReference>
<feature type="domain" description="ER-bound oxygenase mpaB/mpaB'/Rubber oxygenase catalytic" evidence="1">
    <location>
        <begin position="141"/>
        <end position="289"/>
    </location>
</feature>
<name>A0A917B4I2_9MICO</name>
<gene>
    <name evidence="2" type="ORF">GCM10011399_11880</name>
</gene>
<dbReference type="EMBL" id="BMGP01000002">
    <property type="protein sequence ID" value="GGF19880.1"/>
    <property type="molecule type" value="Genomic_DNA"/>
</dbReference>
<dbReference type="Pfam" id="PF09995">
    <property type="entry name" value="MPAB_Lcp_cat"/>
    <property type="match status" value="2"/>
</dbReference>
<organism evidence="2 3">
    <name type="scientific">Subtercola lobariae</name>
    <dbReference type="NCBI Taxonomy" id="1588641"/>
    <lineage>
        <taxon>Bacteria</taxon>
        <taxon>Bacillati</taxon>
        <taxon>Actinomycetota</taxon>
        <taxon>Actinomycetes</taxon>
        <taxon>Micrococcales</taxon>
        <taxon>Microbacteriaceae</taxon>
        <taxon>Subtercola</taxon>
    </lineage>
</organism>
<evidence type="ECO:0000313" key="2">
    <source>
        <dbReference type="EMBL" id="GGF19880.1"/>
    </source>
</evidence>
<protein>
    <recommendedName>
        <fullName evidence="1">ER-bound oxygenase mpaB/mpaB'/Rubber oxygenase catalytic domain-containing protein</fullName>
    </recommendedName>
</protein>
<dbReference type="PANTHER" id="PTHR36151:SF3">
    <property type="entry name" value="ER-BOUND OXYGENASE MPAB_MPAB'_RUBBER OXYGENASE CATALYTIC DOMAIN-CONTAINING PROTEIN"/>
    <property type="match status" value="1"/>
</dbReference>
<dbReference type="PANTHER" id="PTHR36151">
    <property type="entry name" value="BLR2777 PROTEIN"/>
    <property type="match status" value="1"/>
</dbReference>
<dbReference type="Proteomes" id="UP000598775">
    <property type="component" value="Unassembled WGS sequence"/>
</dbReference>
<comment type="caution">
    <text evidence="2">The sequence shown here is derived from an EMBL/GenBank/DDBJ whole genome shotgun (WGS) entry which is preliminary data.</text>
</comment>
<evidence type="ECO:0000259" key="1">
    <source>
        <dbReference type="Pfam" id="PF09995"/>
    </source>
</evidence>
<dbReference type="InterPro" id="IPR018713">
    <property type="entry name" value="MPAB/Lcp_cat_dom"/>
</dbReference>
<keyword evidence="3" id="KW-1185">Reference proteome</keyword>
<accession>A0A917B4I2</accession>